<evidence type="ECO:0000313" key="2">
    <source>
        <dbReference type="EMBL" id="GKX30968.1"/>
    </source>
</evidence>
<dbReference type="Pfam" id="PF01693">
    <property type="entry name" value="Cauli_VI"/>
    <property type="match status" value="1"/>
</dbReference>
<proteinExistence type="predicted"/>
<evidence type="ECO:0000313" key="3">
    <source>
        <dbReference type="Proteomes" id="UP001144256"/>
    </source>
</evidence>
<dbReference type="Gene3D" id="3.40.970.10">
    <property type="entry name" value="Ribonuclease H1, N-terminal domain"/>
    <property type="match status" value="1"/>
</dbReference>
<dbReference type="InterPro" id="IPR011320">
    <property type="entry name" value="RNase_H1_N"/>
</dbReference>
<sequence length="34" mass="3641">MGKKHYAVKVGKVTGIYSTWDECKAQVEGVSGAL</sequence>
<reference evidence="2" key="1">
    <citation type="submission" date="2022-06" db="EMBL/GenBank/DDBJ databases">
        <title>Vallitalea longa sp. nov., an anaerobic bacterium isolated from marine sediment.</title>
        <authorList>
            <person name="Hirano S."/>
            <person name="Terahara T."/>
            <person name="Mori K."/>
            <person name="Hamada M."/>
            <person name="Matsumoto R."/>
            <person name="Kobayashi T."/>
        </authorList>
    </citation>
    <scope>NUCLEOTIDE SEQUENCE</scope>
    <source>
        <strain evidence="2">SH18-1</strain>
    </source>
</reference>
<comment type="caution">
    <text evidence="2">The sequence shown here is derived from an EMBL/GenBank/DDBJ whole genome shotgun (WGS) entry which is preliminary data.</text>
</comment>
<dbReference type="EMBL" id="BRLB01000013">
    <property type="protein sequence ID" value="GKX30968.1"/>
    <property type="molecule type" value="Genomic_DNA"/>
</dbReference>
<protein>
    <recommendedName>
        <fullName evidence="1">Ribonuclease H1 N-terminal domain-containing protein</fullName>
    </recommendedName>
</protein>
<dbReference type="InterPro" id="IPR037056">
    <property type="entry name" value="RNase_H1_N_sf"/>
</dbReference>
<accession>A0A9W5YEQ8</accession>
<dbReference type="Proteomes" id="UP001144256">
    <property type="component" value="Unassembled WGS sequence"/>
</dbReference>
<dbReference type="InterPro" id="IPR009027">
    <property type="entry name" value="Ribosomal_bL9/RNase_H1_N"/>
</dbReference>
<dbReference type="AlphaFoldDB" id="A0A9W5YEQ8"/>
<organism evidence="2 3">
    <name type="scientific">Vallitalea longa</name>
    <dbReference type="NCBI Taxonomy" id="2936439"/>
    <lineage>
        <taxon>Bacteria</taxon>
        <taxon>Bacillati</taxon>
        <taxon>Bacillota</taxon>
        <taxon>Clostridia</taxon>
        <taxon>Lachnospirales</taxon>
        <taxon>Vallitaleaceae</taxon>
        <taxon>Vallitalea</taxon>
    </lineage>
</organism>
<feature type="domain" description="Ribonuclease H1 N-terminal" evidence="1">
    <location>
        <begin position="4"/>
        <end position="33"/>
    </location>
</feature>
<gene>
    <name evidence="2" type="ORF">SH1V18_34480</name>
</gene>
<dbReference type="SUPFAM" id="SSF55658">
    <property type="entry name" value="L9 N-domain-like"/>
    <property type="match status" value="1"/>
</dbReference>
<keyword evidence="3" id="KW-1185">Reference proteome</keyword>
<evidence type="ECO:0000259" key="1">
    <source>
        <dbReference type="Pfam" id="PF01693"/>
    </source>
</evidence>
<name>A0A9W5YEQ8_9FIRM</name>
<dbReference type="RefSeq" id="WP_330680777.1">
    <property type="nucleotide sequence ID" value="NZ_BRLB01000013.1"/>
</dbReference>